<evidence type="ECO:0000313" key="3">
    <source>
        <dbReference type="Proteomes" id="UP000199516"/>
    </source>
</evidence>
<dbReference type="Proteomes" id="UP000199516">
    <property type="component" value="Unassembled WGS sequence"/>
</dbReference>
<name>A0A1I2BM87_9BACI</name>
<organism evidence="2 3">
    <name type="scientific">Alteribacillus iranensis</name>
    <dbReference type="NCBI Taxonomy" id="930128"/>
    <lineage>
        <taxon>Bacteria</taxon>
        <taxon>Bacillati</taxon>
        <taxon>Bacillota</taxon>
        <taxon>Bacilli</taxon>
        <taxon>Bacillales</taxon>
        <taxon>Bacillaceae</taxon>
        <taxon>Alteribacillus</taxon>
    </lineage>
</organism>
<proteinExistence type="predicted"/>
<evidence type="ECO:0000313" key="2">
    <source>
        <dbReference type="EMBL" id="SFE57332.1"/>
    </source>
</evidence>
<feature type="transmembrane region" description="Helical" evidence="1">
    <location>
        <begin position="12"/>
        <end position="29"/>
    </location>
</feature>
<reference evidence="2 3" key="1">
    <citation type="submission" date="2016-10" db="EMBL/GenBank/DDBJ databases">
        <authorList>
            <person name="de Groot N.N."/>
        </authorList>
    </citation>
    <scope>NUCLEOTIDE SEQUENCE [LARGE SCALE GENOMIC DNA]</scope>
    <source>
        <strain evidence="2 3">DSM 23995</strain>
    </source>
</reference>
<protein>
    <submittedName>
        <fullName evidence="2">Uncharacterized protein</fullName>
    </submittedName>
</protein>
<dbReference type="AlphaFoldDB" id="A0A1I2BM87"/>
<keyword evidence="1" id="KW-0472">Membrane</keyword>
<keyword evidence="1" id="KW-1133">Transmembrane helix</keyword>
<sequence length="48" mass="5847">MFQLPVETFWLIVPWPFIWLAFGIVMYVVNKRDDKREEAYENNAKKVN</sequence>
<evidence type="ECO:0000256" key="1">
    <source>
        <dbReference type="SAM" id="Phobius"/>
    </source>
</evidence>
<dbReference type="STRING" id="930128.SAMN05192532_102399"/>
<dbReference type="RefSeq" id="WP_177194715.1">
    <property type="nucleotide sequence ID" value="NZ_FONT01000002.1"/>
</dbReference>
<keyword evidence="1" id="KW-0812">Transmembrane</keyword>
<keyword evidence="3" id="KW-1185">Reference proteome</keyword>
<gene>
    <name evidence="2" type="ORF">SAMN05192532_102399</name>
</gene>
<dbReference type="EMBL" id="FONT01000002">
    <property type="protein sequence ID" value="SFE57332.1"/>
    <property type="molecule type" value="Genomic_DNA"/>
</dbReference>
<accession>A0A1I2BM87</accession>